<organism evidence="5 6">
    <name type="scientific">Sphingopyxis indica</name>
    <dbReference type="NCBI Taxonomy" id="436663"/>
    <lineage>
        <taxon>Bacteria</taxon>
        <taxon>Pseudomonadati</taxon>
        <taxon>Pseudomonadota</taxon>
        <taxon>Alphaproteobacteria</taxon>
        <taxon>Sphingomonadales</taxon>
        <taxon>Sphingomonadaceae</taxon>
        <taxon>Sphingopyxis</taxon>
    </lineage>
</organism>
<dbReference type="Gene3D" id="1.10.443.10">
    <property type="entry name" value="Intergrase catalytic core"/>
    <property type="match status" value="1"/>
</dbReference>
<dbReference type="GO" id="GO:0015074">
    <property type="term" value="P:DNA integration"/>
    <property type="evidence" value="ECO:0007669"/>
    <property type="project" value="UniProtKB-KW"/>
</dbReference>
<protein>
    <submittedName>
        <fullName evidence="5">Phage integrase family protein</fullName>
    </submittedName>
</protein>
<dbReference type="EMBL" id="FZPA01000001">
    <property type="protein sequence ID" value="SNS30771.1"/>
    <property type="molecule type" value="Genomic_DNA"/>
</dbReference>
<accession>A0A239DFV9</accession>
<dbReference type="PANTHER" id="PTHR30629">
    <property type="entry name" value="PROPHAGE INTEGRASE"/>
    <property type="match status" value="1"/>
</dbReference>
<gene>
    <name evidence="5" type="ORF">SAMN06295955_101228</name>
</gene>
<dbReference type="SUPFAM" id="SSF56349">
    <property type="entry name" value="DNA breaking-rejoining enzymes"/>
    <property type="match status" value="1"/>
</dbReference>
<keyword evidence="6" id="KW-1185">Reference proteome</keyword>
<dbReference type="InterPro" id="IPR013762">
    <property type="entry name" value="Integrase-like_cat_sf"/>
</dbReference>
<comment type="similarity">
    <text evidence="1">Belongs to the 'phage' integrase family.</text>
</comment>
<evidence type="ECO:0000256" key="1">
    <source>
        <dbReference type="ARBA" id="ARBA00008857"/>
    </source>
</evidence>
<dbReference type="InterPro" id="IPR050808">
    <property type="entry name" value="Phage_Integrase"/>
</dbReference>
<dbReference type="AlphaFoldDB" id="A0A239DFV9"/>
<dbReference type="PANTHER" id="PTHR30629:SF2">
    <property type="entry name" value="PROPHAGE INTEGRASE INTS-RELATED"/>
    <property type="match status" value="1"/>
</dbReference>
<evidence type="ECO:0000256" key="3">
    <source>
        <dbReference type="ARBA" id="ARBA00023172"/>
    </source>
</evidence>
<feature type="domain" description="Tyr recombinase" evidence="4">
    <location>
        <begin position="1"/>
        <end position="133"/>
    </location>
</feature>
<dbReference type="Proteomes" id="UP000198339">
    <property type="component" value="Unassembled WGS sequence"/>
</dbReference>
<sequence>MRWSEVDLDVKQWVIPAGRSKNGKPHVVPLSSYAIKILNEVPRFLDCDYVFTTTRNSPVSGFSKMLRRLSEGSQTSDWRLHDLRRTAASGMARAGIAPHVVEKVLNHISGTISGVAAVYNRYGYDREKREALERWGEVLSRLAADDGIDNRLR</sequence>
<evidence type="ECO:0000313" key="5">
    <source>
        <dbReference type="EMBL" id="SNS30771.1"/>
    </source>
</evidence>
<dbReference type="CDD" id="cd00801">
    <property type="entry name" value="INT_P4_C"/>
    <property type="match status" value="1"/>
</dbReference>
<dbReference type="InterPro" id="IPR011010">
    <property type="entry name" value="DNA_brk_join_enz"/>
</dbReference>
<evidence type="ECO:0000313" key="6">
    <source>
        <dbReference type="Proteomes" id="UP000198339"/>
    </source>
</evidence>
<proteinExistence type="inferred from homology"/>
<keyword evidence="2" id="KW-0229">DNA integration</keyword>
<dbReference type="GO" id="GO:0003677">
    <property type="term" value="F:DNA binding"/>
    <property type="evidence" value="ECO:0007669"/>
    <property type="project" value="InterPro"/>
</dbReference>
<keyword evidence="3" id="KW-0233">DNA recombination</keyword>
<dbReference type="InterPro" id="IPR002104">
    <property type="entry name" value="Integrase_catalytic"/>
</dbReference>
<evidence type="ECO:0000259" key="4">
    <source>
        <dbReference type="PROSITE" id="PS51898"/>
    </source>
</evidence>
<reference evidence="5 6" key="1">
    <citation type="submission" date="2017-06" db="EMBL/GenBank/DDBJ databases">
        <authorList>
            <person name="Kim H.J."/>
            <person name="Triplett B.A."/>
        </authorList>
    </citation>
    <scope>NUCLEOTIDE SEQUENCE [LARGE SCALE GENOMIC DNA]</scope>
    <source>
        <strain evidence="5 6">DS15</strain>
    </source>
</reference>
<evidence type="ECO:0000256" key="2">
    <source>
        <dbReference type="ARBA" id="ARBA00022908"/>
    </source>
</evidence>
<name>A0A239DFV9_9SPHN</name>
<dbReference type="PROSITE" id="PS51898">
    <property type="entry name" value="TYR_RECOMBINASE"/>
    <property type="match status" value="1"/>
</dbReference>
<dbReference type="Pfam" id="PF00589">
    <property type="entry name" value="Phage_integrase"/>
    <property type="match status" value="1"/>
</dbReference>
<dbReference type="GO" id="GO:0006310">
    <property type="term" value="P:DNA recombination"/>
    <property type="evidence" value="ECO:0007669"/>
    <property type="project" value="UniProtKB-KW"/>
</dbReference>
<dbReference type="RefSeq" id="WP_170935388.1">
    <property type="nucleotide sequence ID" value="NZ_FZPA01000001.1"/>
</dbReference>